<keyword evidence="5 7" id="KW-0687">Ribonucleoprotein</keyword>
<dbReference type="Pfam" id="PF17136">
    <property type="entry name" value="ribosomal_L24"/>
    <property type="match status" value="1"/>
</dbReference>
<evidence type="ECO:0000256" key="5">
    <source>
        <dbReference type="ARBA" id="ARBA00023274"/>
    </source>
</evidence>
<dbReference type="InterPro" id="IPR041988">
    <property type="entry name" value="Ribosomal_uL24_KOW"/>
</dbReference>
<comment type="function">
    <text evidence="1">One of two assembly initiator proteins, it binds directly to the 5'-end of the 23S rRNA, where it nucleates assembly of the 50S subunit.</text>
</comment>
<dbReference type="InterPro" id="IPR057264">
    <property type="entry name" value="Ribosomal_uL24_C"/>
</dbReference>
<dbReference type="GO" id="GO:0003735">
    <property type="term" value="F:structural constituent of ribosome"/>
    <property type="evidence" value="ECO:0007669"/>
    <property type="project" value="InterPro"/>
</dbReference>
<feature type="domain" description="KOW" evidence="8">
    <location>
        <begin position="98"/>
        <end position="125"/>
    </location>
</feature>
<dbReference type="InterPro" id="IPR014722">
    <property type="entry name" value="Rib_uL2_dom2"/>
</dbReference>
<dbReference type="Gene3D" id="2.30.30.30">
    <property type="match status" value="1"/>
</dbReference>
<dbReference type="GO" id="GO:0006412">
    <property type="term" value="P:translation"/>
    <property type="evidence" value="ECO:0007669"/>
    <property type="project" value="InterPro"/>
</dbReference>
<evidence type="ECO:0000256" key="2">
    <source>
        <dbReference type="ARBA" id="ARBA00010618"/>
    </source>
</evidence>
<dbReference type="InterPro" id="IPR008991">
    <property type="entry name" value="Translation_prot_SH3-like_sf"/>
</dbReference>
<dbReference type="GO" id="GO:0003723">
    <property type="term" value="F:RNA binding"/>
    <property type="evidence" value="ECO:0007669"/>
    <property type="project" value="InterPro"/>
</dbReference>
<protein>
    <recommendedName>
        <fullName evidence="6">Large ribosomal subunit protein uL24c</fullName>
    </recommendedName>
</protein>
<dbReference type="EMBL" id="UIVS01000002">
    <property type="protein sequence ID" value="SVP92172.1"/>
    <property type="molecule type" value="Genomic_DNA"/>
</dbReference>
<dbReference type="PANTHER" id="PTHR12903">
    <property type="entry name" value="MITOCHONDRIAL RIBOSOMAL PROTEIN L24"/>
    <property type="match status" value="1"/>
</dbReference>
<dbReference type="InterPro" id="IPR005825">
    <property type="entry name" value="Ribosomal_uL24_CS"/>
</dbReference>
<dbReference type="SUPFAM" id="SSF50104">
    <property type="entry name" value="Translation proteins SH3-like domain"/>
    <property type="match status" value="1"/>
</dbReference>
<dbReference type="EMBL" id="UIVT01000002">
    <property type="protein sequence ID" value="SVP91898.1"/>
    <property type="molecule type" value="Genomic_DNA"/>
</dbReference>
<evidence type="ECO:0000256" key="6">
    <source>
        <dbReference type="ARBA" id="ARBA00035282"/>
    </source>
</evidence>
<evidence type="ECO:0000313" key="9">
    <source>
        <dbReference type="EMBL" id="SVP91898.1"/>
    </source>
</evidence>
<keyword evidence="4 7" id="KW-0689">Ribosomal protein</keyword>
<accession>A0A3B0MRP1</accession>
<dbReference type="HAMAP" id="MF_01326_B">
    <property type="entry name" value="Ribosomal_uL24_B"/>
    <property type="match status" value="1"/>
</dbReference>
<dbReference type="InterPro" id="IPR003256">
    <property type="entry name" value="Ribosomal_uL24"/>
</dbReference>
<evidence type="ECO:0000259" key="8">
    <source>
        <dbReference type="SMART" id="SM00739"/>
    </source>
</evidence>
<proteinExistence type="inferred from homology"/>
<gene>
    <name evidence="9" type="ORF">TAT_000198900</name>
    <name evidence="10" type="ORF">TAV_000199200</name>
</gene>
<dbReference type="Pfam" id="PF00467">
    <property type="entry name" value="KOW"/>
    <property type="match status" value="1"/>
</dbReference>
<comment type="similarity">
    <text evidence="2 7">Belongs to the universal ribosomal protein uL24 family.</text>
</comment>
<evidence type="ECO:0000256" key="1">
    <source>
        <dbReference type="ARBA" id="ARBA00004072"/>
    </source>
</evidence>
<name>A0A3B0MRP1_THEAN</name>
<evidence type="ECO:0000313" key="10">
    <source>
        <dbReference type="EMBL" id="SVP92172.1"/>
    </source>
</evidence>
<dbReference type="GO" id="GO:1990904">
    <property type="term" value="C:ribonucleoprotein complex"/>
    <property type="evidence" value="ECO:0007669"/>
    <property type="project" value="UniProtKB-KW"/>
</dbReference>
<dbReference type="VEuPathDB" id="PiroplasmaDB:TA11780"/>
<dbReference type="AlphaFoldDB" id="A0A3B0MRP1"/>
<dbReference type="PROSITE" id="PS01108">
    <property type="entry name" value="RIBOSOMAL_L24"/>
    <property type="match status" value="1"/>
</dbReference>
<dbReference type="CDD" id="cd06089">
    <property type="entry name" value="KOW_RPL26"/>
    <property type="match status" value="1"/>
</dbReference>
<evidence type="ECO:0000256" key="4">
    <source>
        <dbReference type="ARBA" id="ARBA00022980"/>
    </source>
</evidence>
<organism evidence="10">
    <name type="scientific">Theileria annulata</name>
    <dbReference type="NCBI Taxonomy" id="5874"/>
    <lineage>
        <taxon>Eukaryota</taxon>
        <taxon>Sar</taxon>
        <taxon>Alveolata</taxon>
        <taxon>Apicomplexa</taxon>
        <taxon>Aconoidasida</taxon>
        <taxon>Piroplasmida</taxon>
        <taxon>Theileriidae</taxon>
        <taxon>Theileria</taxon>
    </lineage>
</organism>
<sequence>MFESLLKFGVYRKILQNYNFLTLKLSNFSVLRQGFGGISGNLNLNSCATPFSDSYNNKLSNLNIIGSNLNDIKRSGFNYYQLRGPKIVKPRDVIRFWKIRPGDKVVVISGKDKGKTGEVLMCDRLRNQVKVKGCNMRKLLVDSQVVQIEKKIHYSNVQLLDQLLNVGTRVSIRYSHDNKPLRVSKKSGYVIPWPSKRKKEPRDCIEGEKDTSPEEALRRTYDYEKVFWGLFISFRTSPPSIYFVRPCQSTIETSLNEPIHSIHT</sequence>
<dbReference type="InterPro" id="IPR005824">
    <property type="entry name" value="KOW"/>
</dbReference>
<comment type="subunit">
    <text evidence="3">Part of the 50S ribosomal subunit.</text>
</comment>
<dbReference type="GO" id="GO:0005840">
    <property type="term" value="C:ribosome"/>
    <property type="evidence" value="ECO:0007669"/>
    <property type="project" value="UniProtKB-KW"/>
</dbReference>
<dbReference type="SMART" id="SM00739">
    <property type="entry name" value="KOW"/>
    <property type="match status" value="1"/>
</dbReference>
<evidence type="ECO:0000256" key="7">
    <source>
        <dbReference type="RuleBase" id="RU003477"/>
    </source>
</evidence>
<evidence type="ECO:0000256" key="3">
    <source>
        <dbReference type="ARBA" id="ARBA00011838"/>
    </source>
</evidence>
<reference evidence="10" key="1">
    <citation type="submission" date="2018-07" db="EMBL/GenBank/DDBJ databases">
        <authorList>
            <person name="Quirk P.G."/>
            <person name="Krulwich T.A."/>
        </authorList>
    </citation>
    <scope>NUCLEOTIDE SEQUENCE</scope>
    <source>
        <strain evidence="10">Anand</strain>
    </source>
</reference>
<dbReference type="NCBIfam" id="TIGR01079">
    <property type="entry name" value="rplX_bact"/>
    <property type="match status" value="1"/>
</dbReference>